<protein>
    <recommendedName>
        <fullName evidence="4">DUF4878 domain-containing protein</fullName>
    </recommendedName>
</protein>
<evidence type="ECO:0008006" key="4">
    <source>
        <dbReference type="Google" id="ProtNLM"/>
    </source>
</evidence>
<name>A0ABY4CWI8_9BACT</name>
<sequence length="279" mass="31745">MKYFFFFLLMSLPQVLLARMPMEPLQIAQQFVATKGWPEMKDYLCCEAEQQAKNQTLGQQIPATLERSCQLLDQSDSTAVVAVELRDSVSRNDFYLHFAREDNDWKLQAIRSLSMTQLGPPMLKLLTTMPPAEIAQYNQKHPDADHTFTVGNLKLWISADADISSHFTQHQADFQKVARLVKARQFFATDTTAAAEEAANADPEIHALLRKLYISRITRHDTNCGTCLEFIIGGRIDNTVGFLYQPKAADVPKMNPNRLIVVKPITKGWYLYKTTRSSR</sequence>
<dbReference type="EMBL" id="CP094669">
    <property type="protein sequence ID" value="UOG74631.1"/>
    <property type="molecule type" value="Genomic_DNA"/>
</dbReference>
<keyword evidence="1" id="KW-0732">Signal</keyword>
<evidence type="ECO:0000313" key="2">
    <source>
        <dbReference type="EMBL" id="UOG74631.1"/>
    </source>
</evidence>
<dbReference type="RefSeq" id="WP_243798135.1">
    <property type="nucleotide sequence ID" value="NZ_CP094669.1"/>
</dbReference>
<gene>
    <name evidence="2" type="ORF">MTX78_21250</name>
</gene>
<keyword evidence="3" id="KW-1185">Reference proteome</keyword>
<feature type="chain" id="PRO_5046328874" description="DUF4878 domain-containing protein" evidence="1">
    <location>
        <begin position="19"/>
        <end position="279"/>
    </location>
</feature>
<evidence type="ECO:0000256" key="1">
    <source>
        <dbReference type="SAM" id="SignalP"/>
    </source>
</evidence>
<evidence type="ECO:0000313" key="3">
    <source>
        <dbReference type="Proteomes" id="UP000831113"/>
    </source>
</evidence>
<organism evidence="2 3">
    <name type="scientific">Hymenobacter tibetensis</name>
    <dbReference type="NCBI Taxonomy" id="497967"/>
    <lineage>
        <taxon>Bacteria</taxon>
        <taxon>Pseudomonadati</taxon>
        <taxon>Bacteroidota</taxon>
        <taxon>Cytophagia</taxon>
        <taxon>Cytophagales</taxon>
        <taxon>Hymenobacteraceae</taxon>
        <taxon>Hymenobacter</taxon>
    </lineage>
</organism>
<feature type="signal peptide" evidence="1">
    <location>
        <begin position="1"/>
        <end position="18"/>
    </location>
</feature>
<accession>A0ABY4CWI8</accession>
<proteinExistence type="predicted"/>
<dbReference type="Proteomes" id="UP000831113">
    <property type="component" value="Chromosome"/>
</dbReference>
<reference evidence="2 3" key="1">
    <citation type="submission" date="2022-03" db="EMBL/GenBank/DDBJ databases">
        <title>Hymenobactersp. isolated from the air.</title>
        <authorList>
            <person name="Won M."/>
            <person name="Kwon S.-W."/>
        </authorList>
    </citation>
    <scope>NUCLEOTIDE SEQUENCE [LARGE SCALE GENOMIC DNA]</scope>
    <source>
        <strain evidence="2 3">KACC 21982</strain>
    </source>
</reference>